<feature type="region of interest" description="Disordered" evidence="3">
    <location>
        <begin position="318"/>
        <end position="613"/>
    </location>
</feature>
<feature type="compositionally biased region" description="Basic and acidic residues" evidence="3">
    <location>
        <begin position="10"/>
        <end position="24"/>
    </location>
</feature>
<gene>
    <name evidence="4" type="ORF">OLUC0939_LOCUS5250</name>
</gene>
<feature type="compositionally biased region" description="Acidic residues" evidence="3">
    <location>
        <begin position="576"/>
        <end position="586"/>
    </location>
</feature>
<feature type="compositionally biased region" description="Basic and acidic residues" evidence="3">
    <location>
        <begin position="754"/>
        <end position="766"/>
    </location>
</feature>
<feature type="compositionally biased region" description="Polar residues" evidence="3">
    <location>
        <begin position="344"/>
        <end position="356"/>
    </location>
</feature>
<dbReference type="SUPFAM" id="SSF47095">
    <property type="entry name" value="HMG-box"/>
    <property type="match status" value="1"/>
</dbReference>
<evidence type="ECO:0000256" key="3">
    <source>
        <dbReference type="SAM" id="MobiDB-lite"/>
    </source>
</evidence>
<feature type="compositionally biased region" description="Basic and acidic residues" evidence="3">
    <location>
        <begin position="488"/>
        <end position="498"/>
    </location>
</feature>
<dbReference type="Gene3D" id="2.120.10.80">
    <property type="entry name" value="Kelch-type beta propeller"/>
    <property type="match status" value="2"/>
</dbReference>
<accession>A0A7R9T471</accession>
<feature type="compositionally biased region" description="Basic and acidic residues" evidence="3">
    <location>
        <begin position="361"/>
        <end position="375"/>
    </location>
</feature>
<dbReference type="SUPFAM" id="SSF117281">
    <property type="entry name" value="Kelch motif"/>
    <property type="match status" value="1"/>
</dbReference>
<dbReference type="InterPro" id="IPR015915">
    <property type="entry name" value="Kelch-typ_b-propeller"/>
</dbReference>
<organism evidence="4">
    <name type="scientific">Ostreococcus sp. 'lucimarinus'</name>
    <dbReference type="NCBI Taxonomy" id="242159"/>
    <lineage>
        <taxon>Eukaryota</taxon>
        <taxon>Viridiplantae</taxon>
        <taxon>Chlorophyta</taxon>
        <taxon>Mamiellophyceae</taxon>
        <taxon>Mamiellales</taxon>
        <taxon>Bathycoccaceae</taxon>
        <taxon>Ostreococcus</taxon>
    </lineage>
</organism>
<feature type="region of interest" description="Disordered" evidence="3">
    <location>
        <begin position="641"/>
        <end position="681"/>
    </location>
</feature>
<feature type="compositionally biased region" description="Basic and acidic residues" evidence="3">
    <location>
        <begin position="323"/>
        <end position="336"/>
    </location>
</feature>
<evidence type="ECO:0000256" key="1">
    <source>
        <dbReference type="ARBA" id="ARBA00022441"/>
    </source>
</evidence>
<dbReference type="Pfam" id="PF24681">
    <property type="entry name" value="Kelch_KLHDC2_KLHL20_DRC7"/>
    <property type="match status" value="1"/>
</dbReference>
<feature type="compositionally biased region" description="Low complexity" evidence="3">
    <location>
        <begin position="390"/>
        <end position="405"/>
    </location>
</feature>
<feature type="region of interest" description="Disordered" evidence="3">
    <location>
        <begin position="1"/>
        <end position="24"/>
    </location>
</feature>
<protein>
    <submittedName>
        <fullName evidence="4">Uncharacterized protein</fullName>
    </submittedName>
</protein>
<keyword evidence="2" id="KW-0677">Repeat</keyword>
<proteinExistence type="predicted"/>
<dbReference type="EMBL" id="HBDX01006105">
    <property type="protein sequence ID" value="CAD8224524.1"/>
    <property type="molecule type" value="Transcribed_RNA"/>
</dbReference>
<name>A0A7R9T471_9CHLO</name>
<dbReference type="PANTHER" id="PTHR46228">
    <property type="entry name" value="KELCH DOMAIN-CONTAINING PROTEIN"/>
    <property type="match status" value="1"/>
</dbReference>
<reference evidence="4" key="1">
    <citation type="submission" date="2021-01" db="EMBL/GenBank/DDBJ databases">
        <authorList>
            <person name="Corre E."/>
            <person name="Pelletier E."/>
            <person name="Niang G."/>
            <person name="Scheremetjew M."/>
            <person name="Finn R."/>
            <person name="Kale V."/>
            <person name="Holt S."/>
            <person name="Cochrane G."/>
            <person name="Meng A."/>
            <person name="Brown T."/>
            <person name="Cohen L."/>
        </authorList>
    </citation>
    <scope>NUCLEOTIDE SEQUENCE</scope>
    <source>
        <strain evidence="4">Clade-A-BCC118000</strain>
    </source>
</reference>
<feature type="compositionally biased region" description="Low complexity" evidence="3">
    <location>
        <begin position="499"/>
        <end position="518"/>
    </location>
</feature>
<feature type="compositionally biased region" description="Basic and acidic residues" evidence="3">
    <location>
        <begin position="641"/>
        <end position="661"/>
    </location>
</feature>
<dbReference type="AlphaFoldDB" id="A0A7R9T471"/>
<feature type="region of interest" description="Disordered" evidence="3">
    <location>
        <begin position="739"/>
        <end position="777"/>
    </location>
</feature>
<keyword evidence="1" id="KW-0880">Kelch repeat</keyword>
<sequence length="938" mass="101713">MTYAFGGADDGGRMHGETRAMDRETRKWTRLATKGRGPTKRAGAAATVTARGRLFVHGGVGEDGKYLADAYELNLDSLIWREVKMNGSAPTARAFHTVSALSTMLVCFGGDNGTEFLRETYYMPYDDEVWREPDAAAYVGEDSENVCWPCERACHTATPLSDGDTMIVFGGLSKNSVSLSDTWAWSATELCWSPVEPPSQEPDARFMHTATVVGDGLVVLGGMTLNLKGVDSGKSHRVFDHMYILTGLQLLTHPARKATQGTPNDSPPQRSTRKSFSQEHPEGLPPKKKHSAAVKEMQRKSSRQSMEIVAAAVDVAAAAEPEPEARRKAKAAEPKPSEPAPSAQKTLSKGPSTPNFFSKEATAELERGVRTRGTEMRVVAAPLAKKPKTRAPNPKKNVAKPASKSSPPPKRAVKGPVHAHQTSSPPAPATIDVEKRSSVQVVKESANVAPPRADTRDIPVPGVKLAPPDDVDEDKIDLFSGPVNVSDRVNDEQTRQEAESTPTPEAPAPKKVAATAASIPGVKLAPPDDDEEVGAVEKSTPSPQPVVASPTKKSTTREVAVAAKEFPIPGVRLAPVDDDEWEDMDPEERMPSFQTSSDQEAPTIAGSDSPESVEVPYEWIASDDQKFSILKEKATGKEIRRIPLPESLRDEEYRERRERKQPASKVQLVPAPVEAKEPQPSSTKVAKSLSVDVDVAFKVYATFQLTKSAKLYEGMGHDECTKALQAAWRNLTKEEHDEWLEMAQGPPSARKRKDREGEHPDKEDAKPSTSSKDNLEVTRLRRVAAAHLNMQFRADVEHAAGAGDFRGGDLAMLGENVTGVVTGGFDAGYFATMSVQTDDGPRNYRAVLFSPVLCSQRLLPSGTDDGDKRPTLVLPNYCVPGTSNSVARNIVFTREDASDGAIRADAVWGHPLPDVPSKPIVALVDEDVDRKLPEDRAL</sequence>
<evidence type="ECO:0000256" key="2">
    <source>
        <dbReference type="ARBA" id="ARBA00022737"/>
    </source>
</evidence>
<dbReference type="InterPro" id="IPR036910">
    <property type="entry name" value="HMG_box_dom_sf"/>
</dbReference>
<dbReference type="PANTHER" id="PTHR46228:SF2">
    <property type="entry name" value="KELCH REPEAT PROTEIN (AFU_ORTHOLOGUE AFUA_4G14350)"/>
    <property type="match status" value="1"/>
</dbReference>
<evidence type="ECO:0000313" key="4">
    <source>
        <dbReference type="EMBL" id="CAD8224524.1"/>
    </source>
</evidence>
<feature type="region of interest" description="Disordered" evidence="3">
    <location>
        <begin position="254"/>
        <end position="305"/>
    </location>
</feature>
<feature type="compositionally biased region" description="Polar residues" evidence="3">
    <location>
        <begin position="259"/>
        <end position="270"/>
    </location>
</feature>